<dbReference type="CDD" id="cd00054">
    <property type="entry name" value="EGF_CA"/>
    <property type="match status" value="2"/>
</dbReference>
<dbReference type="InterPro" id="IPR051586">
    <property type="entry name" value="PKC-binding_NELL"/>
</dbReference>
<proteinExistence type="predicted"/>
<evidence type="ECO:0000259" key="6">
    <source>
        <dbReference type="PROSITE" id="PS50026"/>
    </source>
</evidence>
<name>A0ABN8SND4_9CNID</name>
<dbReference type="PANTHER" id="PTHR24042:SF5">
    <property type="entry name" value="EGF-LIKE CALCIUM-BINDING DOMAIN-CONTAINING PROTEIN"/>
    <property type="match status" value="1"/>
</dbReference>
<dbReference type="InterPro" id="IPR000152">
    <property type="entry name" value="EGF-type_Asp/Asn_hydroxyl_site"/>
</dbReference>
<dbReference type="InterPro" id="IPR000742">
    <property type="entry name" value="EGF"/>
</dbReference>
<reference evidence="7 8" key="1">
    <citation type="submission" date="2022-05" db="EMBL/GenBank/DDBJ databases">
        <authorList>
            <consortium name="Genoscope - CEA"/>
            <person name="William W."/>
        </authorList>
    </citation>
    <scope>NUCLEOTIDE SEQUENCE [LARGE SCALE GENOMIC DNA]</scope>
</reference>
<dbReference type="PROSITE" id="PS01187">
    <property type="entry name" value="EGF_CA"/>
    <property type="match status" value="1"/>
</dbReference>
<evidence type="ECO:0000256" key="3">
    <source>
        <dbReference type="ARBA" id="ARBA00023157"/>
    </source>
</evidence>
<keyword evidence="1 5" id="KW-0245">EGF-like domain</keyword>
<dbReference type="SUPFAM" id="SSF57184">
    <property type="entry name" value="Growth factor receptor domain"/>
    <property type="match status" value="1"/>
</dbReference>
<dbReference type="InterPro" id="IPR018097">
    <property type="entry name" value="EGF_Ca-bd_CS"/>
</dbReference>
<evidence type="ECO:0000256" key="2">
    <source>
        <dbReference type="ARBA" id="ARBA00022737"/>
    </source>
</evidence>
<gene>
    <name evidence="7" type="ORF">PEVE_00024953</name>
</gene>
<keyword evidence="4" id="KW-0325">Glycoprotein</keyword>
<evidence type="ECO:0000313" key="8">
    <source>
        <dbReference type="Proteomes" id="UP001159427"/>
    </source>
</evidence>
<keyword evidence="3" id="KW-1015">Disulfide bond</keyword>
<dbReference type="Pfam" id="PF07645">
    <property type="entry name" value="EGF_CA"/>
    <property type="match status" value="2"/>
</dbReference>
<dbReference type="Gene3D" id="2.10.25.10">
    <property type="entry name" value="Laminin"/>
    <property type="match status" value="2"/>
</dbReference>
<dbReference type="PANTHER" id="PTHR24042">
    <property type="entry name" value="NEL HOMOLOG"/>
    <property type="match status" value="1"/>
</dbReference>
<comment type="caution">
    <text evidence="7">The sequence shown here is derived from an EMBL/GenBank/DDBJ whole genome shotgun (WGS) entry which is preliminary data.</text>
</comment>
<dbReference type="InterPro" id="IPR009030">
    <property type="entry name" value="Growth_fac_rcpt_cys_sf"/>
</dbReference>
<evidence type="ECO:0000256" key="1">
    <source>
        <dbReference type="ARBA" id="ARBA00022536"/>
    </source>
</evidence>
<dbReference type="PROSITE" id="PS50026">
    <property type="entry name" value="EGF_3"/>
    <property type="match status" value="2"/>
</dbReference>
<sequence>SDIDECQISSHNCSNNAICINTKGSFNCSSCKPGYSGNGHDCSDIDECNAANYSCHENAWCNNTQGSFDCFCKPGYDGDGHNCT</sequence>
<organism evidence="7 8">
    <name type="scientific">Porites evermanni</name>
    <dbReference type="NCBI Taxonomy" id="104178"/>
    <lineage>
        <taxon>Eukaryota</taxon>
        <taxon>Metazoa</taxon>
        <taxon>Cnidaria</taxon>
        <taxon>Anthozoa</taxon>
        <taxon>Hexacorallia</taxon>
        <taxon>Scleractinia</taxon>
        <taxon>Fungiina</taxon>
        <taxon>Poritidae</taxon>
        <taxon>Porites</taxon>
    </lineage>
</organism>
<dbReference type="SMART" id="SM00181">
    <property type="entry name" value="EGF"/>
    <property type="match status" value="2"/>
</dbReference>
<keyword evidence="8" id="KW-1185">Reference proteome</keyword>
<dbReference type="SMART" id="SM00179">
    <property type="entry name" value="EGF_CA"/>
    <property type="match status" value="2"/>
</dbReference>
<comment type="caution">
    <text evidence="5">Lacks conserved residue(s) required for the propagation of feature annotation.</text>
</comment>
<dbReference type="InterPro" id="IPR049883">
    <property type="entry name" value="NOTCH1_EGF-like"/>
</dbReference>
<dbReference type="PROSITE" id="PS00010">
    <property type="entry name" value="ASX_HYDROXYL"/>
    <property type="match status" value="1"/>
</dbReference>
<accession>A0ABN8SND4</accession>
<feature type="non-terminal residue" evidence="7">
    <location>
        <position position="1"/>
    </location>
</feature>
<feature type="non-terminal residue" evidence="7">
    <location>
        <position position="84"/>
    </location>
</feature>
<feature type="domain" description="EGF-like" evidence="6">
    <location>
        <begin position="44"/>
        <end position="82"/>
    </location>
</feature>
<evidence type="ECO:0000256" key="5">
    <source>
        <dbReference type="PROSITE-ProRule" id="PRU00076"/>
    </source>
</evidence>
<protein>
    <recommendedName>
        <fullName evidence="6">EGF-like domain-containing protein</fullName>
    </recommendedName>
</protein>
<dbReference type="EMBL" id="CALNXI010003349">
    <property type="protein sequence ID" value="CAH3192983.1"/>
    <property type="molecule type" value="Genomic_DNA"/>
</dbReference>
<dbReference type="Proteomes" id="UP001159427">
    <property type="component" value="Unassembled WGS sequence"/>
</dbReference>
<keyword evidence="2" id="KW-0677">Repeat</keyword>
<evidence type="ECO:0000256" key="4">
    <source>
        <dbReference type="ARBA" id="ARBA00023180"/>
    </source>
</evidence>
<evidence type="ECO:0000313" key="7">
    <source>
        <dbReference type="EMBL" id="CAH3192983.1"/>
    </source>
</evidence>
<feature type="domain" description="EGF-like" evidence="6">
    <location>
        <begin position="2"/>
        <end position="43"/>
    </location>
</feature>
<dbReference type="InterPro" id="IPR001881">
    <property type="entry name" value="EGF-like_Ca-bd_dom"/>
</dbReference>